<evidence type="ECO:0000313" key="2">
    <source>
        <dbReference type="Proteomes" id="UP000323337"/>
    </source>
</evidence>
<dbReference type="EMBL" id="VSIV01000060">
    <property type="protein sequence ID" value="TYB34359.1"/>
    <property type="molecule type" value="Genomic_DNA"/>
</dbReference>
<dbReference type="AlphaFoldDB" id="A0A5D0MSV0"/>
<dbReference type="Proteomes" id="UP000323337">
    <property type="component" value="Unassembled WGS sequence"/>
</dbReference>
<comment type="caution">
    <text evidence="1">The sequence shown here is derived from an EMBL/GenBank/DDBJ whole genome shotgun (WGS) entry which is preliminary data.</text>
</comment>
<proteinExistence type="predicted"/>
<dbReference type="RefSeq" id="WP_303700329.1">
    <property type="nucleotide sequence ID" value="NZ_VSIV01000060.1"/>
</dbReference>
<name>A0A5D0MSV0_FLESI</name>
<protein>
    <submittedName>
        <fullName evidence="1">Uncharacterized protein</fullName>
    </submittedName>
</protein>
<evidence type="ECO:0000313" key="1">
    <source>
        <dbReference type="EMBL" id="TYB34359.1"/>
    </source>
</evidence>
<organism evidence="1 2">
    <name type="scientific">Flexistipes sinusarabici</name>
    <dbReference type="NCBI Taxonomy" id="2352"/>
    <lineage>
        <taxon>Bacteria</taxon>
        <taxon>Pseudomonadati</taxon>
        <taxon>Deferribacterota</taxon>
        <taxon>Deferribacteres</taxon>
        <taxon>Deferribacterales</taxon>
        <taxon>Flexistipitaceae</taxon>
        <taxon>Flexistipes</taxon>
    </lineage>
</organism>
<accession>A0A5D0MSV0</accession>
<sequence length="99" mass="11708">MEPKWMAVFPNMNWYEADFEKNGKAVDITLLKSDEKLKGKITAENDETKVIRVALEDGRQIDLADFNVIDDFFENNHINFKNRKGLHREIRRYIDFSIS</sequence>
<gene>
    <name evidence="1" type="ORF">FXF49_02450</name>
</gene>
<reference evidence="1 2" key="1">
    <citation type="submission" date="2019-08" db="EMBL/GenBank/DDBJ databases">
        <title>Genomic characterization of a novel candidate phylum (ARYD3) from a high temperature, high salinity tertiary oil reservoir in north central Oklahoma, USA.</title>
        <authorList>
            <person name="Youssef N.H."/>
            <person name="Yadav A."/>
            <person name="Elshahed M.S."/>
        </authorList>
    </citation>
    <scope>NUCLEOTIDE SEQUENCE [LARGE SCALE GENOMIC DNA]</scope>
    <source>
        <strain evidence="1">ARYD1</strain>
    </source>
</reference>